<dbReference type="EMBL" id="JANPWB010000010">
    <property type="protein sequence ID" value="KAJ1136041.1"/>
    <property type="molecule type" value="Genomic_DNA"/>
</dbReference>
<accession>A0AAV7Q624</accession>
<keyword evidence="2" id="KW-1185">Reference proteome</keyword>
<proteinExistence type="predicted"/>
<comment type="caution">
    <text evidence="1">The sequence shown here is derived from an EMBL/GenBank/DDBJ whole genome shotgun (WGS) entry which is preliminary data.</text>
</comment>
<reference evidence="1" key="1">
    <citation type="journal article" date="2022" name="bioRxiv">
        <title>Sequencing and chromosome-scale assembly of the giantPleurodeles waltlgenome.</title>
        <authorList>
            <person name="Brown T."/>
            <person name="Elewa A."/>
            <person name="Iarovenko S."/>
            <person name="Subramanian E."/>
            <person name="Araus A.J."/>
            <person name="Petzold A."/>
            <person name="Susuki M."/>
            <person name="Suzuki K.-i.T."/>
            <person name="Hayashi T."/>
            <person name="Toyoda A."/>
            <person name="Oliveira C."/>
            <person name="Osipova E."/>
            <person name="Leigh N.D."/>
            <person name="Simon A."/>
            <person name="Yun M.H."/>
        </authorList>
    </citation>
    <scope>NUCLEOTIDE SEQUENCE</scope>
    <source>
        <strain evidence="1">20211129_DDA</strain>
        <tissue evidence="1">Liver</tissue>
    </source>
</reference>
<gene>
    <name evidence="1" type="ORF">NDU88_002467</name>
</gene>
<evidence type="ECO:0000313" key="2">
    <source>
        <dbReference type="Proteomes" id="UP001066276"/>
    </source>
</evidence>
<sequence length="106" mass="11840">MPPPADPIRQLESTLEKHTNMSHKILQAIQDSKMAMEAQLGAIQVENGLMQADHAKLVDWVDEAESSLASFTPSIMNVQNQLKALLTEVWVLQARAKDTKRTFSPQ</sequence>
<protein>
    <submittedName>
        <fullName evidence="1">Uncharacterized protein</fullName>
    </submittedName>
</protein>
<organism evidence="1 2">
    <name type="scientific">Pleurodeles waltl</name>
    <name type="common">Iberian ribbed newt</name>
    <dbReference type="NCBI Taxonomy" id="8319"/>
    <lineage>
        <taxon>Eukaryota</taxon>
        <taxon>Metazoa</taxon>
        <taxon>Chordata</taxon>
        <taxon>Craniata</taxon>
        <taxon>Vertebrata</taxon>
        <taxon>Euteleostomi</taxon>
        <taxon>Amphibia</taxon>
        <taxon>Batrachia</taxon>
        <taxon>Caudata</taxon>
        <taxon>Salamandroidea</taxon>
        <taxon>Salamandridae</taxon>
        <taxon>Pleurodelinae</taxon>
        <taxon>Pleurodeles</taxon>
    </lineage>
</organism>
<evidence type="ECO:0000313" key="1">
    <source>
        <dbReference type="EMBL" id="KAJ1136041.1"/>
    </source>
</evidence>
<dbReference type="AlphaFoldDB" id="A0AAV7Q624"/>
<name>A0AAV7Q624_PLEWA</name>
<dbReference type="Proteomes" id="UP001066276">
    <property type="component" value="Chromosome 6"/>
</dbReference>